<dbReference type="GeneID" id="96600325"/>
<proteinExistence type="predicted"/>
<feature type="transmembrane region" description="Helical" evidence="1">
    <location>
        <begin position="101"/>
        <end position="134"/>
    </location>
</feature>
<organism evidence="3 4">
    <name type="scientific">Lysinibacillus xylanilyticus</name>
    <dbReference type="NCBI Taxonomy" id="582475"/>
    <lineage>
        <taxon>Bacteria</taxon>
        <taxon>Bacillati</taxon>
        <taxon>Bacillota</taxon>
        <taxon>Bacilli</taxon>
        <taxon>Bacillales</taxon>
        <taxon>Bacillaceae</taxon>
        <taxon>Lysinibacillus</taxon>
    </lineage>
</organism>
<feature type="transmembrane region" description="Helical" evidence="1">
    <location>
        <begin position="343"/>
        <end position="364"/>
    </location>
</feature>
<feature type="transmembrane region" description="Helical" evidence="1">
    <location>
        <begin position="240"/>
        <end position="258"/>
    </location>
</feature>
<dbReference type="PATRIC" id="fig|582475.4.peg.2887"/>
<feature type="domain" description="DUF418" evidence="2">
    <location>
        <begin position="230"/>
        <end position="382"/>
    </location>
</feature>
<gene>
    <name evidence="3" type="ORF">ACZ11_19125</name>
</gene>
<protein>
    <submittedName>
        <fullName evidence="3">Membrane protein</fullName>
    </submittedName>
</protein>
<feature type="transmembrane region" description="Helical" evidence="1">
    <location>
        <begin position="61"/>
        <end position="80"/>
    </location>
</feature>
<dbReference type="Pfam" id="PF04235">
    <property type="entry name" value="DUF418"/>
    <property type="match status" value="1"/>
</dbReference>
<dbReference type="RefSeq" id="WP_049668131.1">
    <property type="nucleotide sequence ID" value="NZ_LFXJ01000010.1"/>
</dbReference>
<evidence type="ECO:0000256" key="1">
    <source>
        <dbReference type="SAM" id="Phobius"/>
    </source>
</evidence>
<keyword evidence="1" id="KW-0812">Transmembrane</keyword>
<dbReference type="PANTHER" id="PTHR30590">
    <property type="entry name" value="INNER MEMBRANE PROTEIN"/>
    <property type="match status" value="1"/>
</dbReference>
<dbReference type="InterPro" id="IPR007349">
    <property type="entry name" value="DUF418"/>
</dbReference>
<sequence length="388" mass="43937">MELKPTMLQERVATLDILRGISLLGILLVNMFAFYLPMPYIDLASWFTTPSDMVWQQNLDIYVQSSVYPLFAMLFGYGLAMQWQKAQSREQNFYEIGLRRLSVLFVFGLIHAVLIWWGDILMMYAFCGIFLLLLLRLHPIWLLSIGILINGVMQVFMLFIVGYINFNTKIDEYLDITSVEQAITAYGTGSWVDAFMQRLTDLSVQAGIGMWFVALFTILPFMLIGAAASKWRLVERAKELKWLWLALAIAGLAVGILIKSLPIMFTRTYLLDYLKVYIGGPILAVGYTGLIVLLCLLPAVSKLLSPFAKMGRMSLTMYILQSIIGTCLFYQFGFGWYGKVSVATGVLIAVSIIIVQMIVAEIWLAKWQQGPLEALWRKLTYKANAKVG</sequence>
<evidence type="ECO:0000259" key="2">
    <source>
        <dbReference type="Pfam" id="PF04235"/>
    </source>
</evidence>
<dbReference type="AlphaFoldDB" id="A0A0K9F519"/>
<feature type="transmembrane region" description="Helical" evidence="1">
    <location>
        <begin position="208"/>
        <end position="228"/>
    </location>
</feature>
<dbReference type="OrthoDB" id="9807744at2"/>
<keyword evidence="1" id="KW-0472">Membrane</keyword>
<feature type="transmembrane region" description="Helical" evidence="1">
    <location>
        <begin position="140"/>
        <end position="166"/>
    </location>
</feature>
<evidence type="ECO:0000313" key="4">
    <source>
        <dbReference type="Proteomes" id="UP000037326"/>
    </source>
</evidence>
<comment type="caution">
    <text evidence="3">The sequence shown here is derived from an EMBL/GenBank/DDBJ whole genome shotgun (WGS) entry which is preliminary data.</text>
</comment>
<reference evidence="4" key="1">
    <citation type="submission" date="2015-07" db="EMBL/GenBank/DDBJ databases">
        <authorList>
            <consortium name="Consortium for Microbial Forensics and Genomics (microFORGE)"/>
            <person name="Knight B.M."/>
            <person name="Roberts D.P."/>
            <person name="Lin D."/>
            <person name="Hari K."/>
            <person name="Fletcher J."/>
            <person name="Melcher U."/>
            <person name="Blagden T."/>
            <person name="Winegar R.A."/>
        </authorList>
    </citation>
    <scope>NUCLEOTIDE SEQUENCE [LARGE SCALE GENOMIC DNA]</scope>
    <source>
        <strain evidence="4">DSM 23493</strain>
    </source>
</reference>
<dbReference type="Proteomes" id="UP000037326">
    <property type="component" value="Unassembled WGS sequence"/>
</dbReference>
<keyword evidence="1" id="KW-1133">Transmembrane helix</keyword>
<dbReference type="EMBL" id="LFXJ01000010">
    <property type="protein sequence ID" value="KMY29226.1"/>
    <property type="molecule type" value="Genomic_DNA"/>
</dbReference>
<name>A0A0K9F519_9BACI</name>
<feature type="transmembrane region" description="Helical" evidence="1">
    <location>
        <begin position="21"/>
        <end position="41"/>
    </location>
</feature>
<feature type="transmembrane region" description="Helical" evidence="1">
    <location>
        <begin position="278"/>
        <end position="297"/>
    </location>
</feature>
<evidence type="ECO:0000313" key="3">
    <source>
        <dbReference type="EMBL" id="KMY29226.1"/>
    </source>
</evidence>
<dbReference type="PANTHER" id="PTHR30590:SF2">
    <property type="entry name" value="INNER MEMBRANE PROTEIN"/>
    <property type="match status" value="1"/>
</dbReference>
<feature type="transmembrane region" description="Helical" evidence="1">
    <location>
        <begin position="318"/>
        <end position="337"/>
    </location>
</feature>
<accession>A0A0K9F519</accession>
<dbReference type="InterPro" id="IPR052529">
    <property type="entry name" value="Bact_Transport_Assoc"/>
</dbReference>